<gene>
    <name evidence="3" type="ORF">CCO02nite_23880</name>
</gene>
<dbReference type="Pfam" id="PF12802">
    <property type="entry name" value="MarR_2"/>
    <property type="match status" value="1"/>
</dbReference>
<dbReference type="Pfam" id="PF00480">
    <property type="entry name" value="ROK"/>
    <property type="match status" value="1"/>
</dbReference>
<dbReference type="InterPro" id="IPR000600">
    <property type="entry name" value="ROK"/>
</dbReference>
<evidence type="ECO:0000259" key="2">
    <source>
        <dbReference type="Pfam" id="PF12802"/>
    </source>
</evidence>
<dbReference type="Proteomes" id="UP000321720">
    <property type="component" value="Unassembled WGS sequence"/>
</dbReference>
<dbReference type="GO" id="GO:0003700">
    <property type="term" value="F:DNA-binding transcription factor activity"/>
    <property type="evidence" value="ECO:0007669"/>
    <property type="project" value="InterPro"/>
</dbReference>
<dbReference type="InterPro" id="IPR036390">
    <property type="entry name" value="WH_DNA-bd_sf"/>
</dbReference>
<dbReference type="EMBL" id="BJWG01000011">
    <property type="protein sequence ID" value="GEL95730.1"/>
    <property type="molecule type" value="Genomic_DNA"/>
</dbReference>
<organism evidence="3 4">
    <name type="scientific">Cellulomonas composti</name>
    <dbReference type="NCBI Taxonomy" id="266130"/>
    <lineage>
        <taxon>Bacteria</taxon>
        <taxon>Bacillati</taxon>
        <taxon>Actinomycetota</taxon>
        <taxon>Actinomycetes</taxon>
        <taxon>Micrococcales</taxon>
        <taxon>Cellulomonadaceae</taxon>
        <taxon>Cellulomonas</taxon>
    </lineage>
</organism>
<protein>
    <submittedName>
        <fullName evidence="3">Xylose repressor</fullName>
    </submittedName>
</protein>
<reference evidence="3 4" key="1">
    <citation type="submission" date="2019-07" db="EMBL/GenBank/DDBJ databases">
        <title>Whole genome shotgun sequence of Cellulomonas composti NBRC 100758.</title>
        <authorList>
            <person name="Hosoyama A."/>
            <person name="Uohara A."/>
            <person name="Ohji S."/>
            <person name="Ichikawa N."/>
        </authorList>
    </citation>
    <scope>NUCLEOTIDE SEQUENCE [LARGE SCALE GENOMIC DNA]</scope>
    <source>
        <strain evidence="3 4">NBRC 100758</strain>
    </source>
</reference>
<evidence type="ECO:0000313" key="3">
    <source>
        <dbReference type="EMBL" id="GEL95730.1"/>
    </source>
</evidence>
<evidence type="ECO:0000256" key="1">
    <source>
        <dbReference type="ARBA" id="ARBA00006479"/>
    </source>
</evidence>
<evidence type="ECO:0000313" key="4">
    <source>
        <dbReference type="Proteomes" id="UP000321720"/>
    </source>
</evidence>
<feature type="domain" description="HTH marR-type" evidence="2">
    <location>
        <begin position="24"/>
        <end position="69"/>
    </location>
</feature>
<sequence>MKSTAARQGTLRELNLGLVLREVLDAAATHAPSPSRADVAAATGLTRATVSTLVDRLVAGGLLAECEPVATQRAGRPAVPLVPAGGTLVALGAEVNVDYLGVRALDLAGHVLAERVVEDDHRDSDPARVLRALAAVADDVLAETVGDPVAATAGEPVAPGGPRRVVGTALALPGLVARDAGTLLLAPNLGWREVDVAGVLADASEVFSAHPPTLANEADLAARAEARAQRREGAASFVYVSGEIGIGAALVLEGRVFGGRHGWAGELGHTLVADGRPLEQVAGQDAMVRAAGLEREAGVASLVAALAAGAPAAHEAVRAAGEALGAALANVVNTVDVSDVVLGGTYARLAEHLVEPVLAALRTHVLAAPWAPPTVGVARVGDIPALTGAALSVLDLVIADPSAWLDAPGAAAALPRLAP</sequence>
<dbReference type="PANTHER" id="PTHR18964">
    <property type="entry name" value="ROK (REPRESSOR, ORF, KINASE) FAMILY"/>
    <property type="match status" value="1"/>
</dbReference>
<dbReference type="InterPro" id="IPR043129">
    <property type="entry name" value="ATPase_NBD"/>
</dbReference>
<keyword evidence="4" id="KW-1185">Reference proteome</keyword>
<accession>A0A511JCL2</accession>
<dbReference type="Gene3D" id="1.10.10.10">
    <property type="entry name" value="Winged helix-like DNA-binding domain superfamily/Winged helix DNA-binding domain"/>
    <property type="match status" value="1"/>
</dbReference>
<proteinExistence type="inferred from homology"/>
<dbReference type="SUPFAM" id="SSF53067">
    <property type="entry name" value="Actin-like ATPase domain"/>
    <property type="match status" value="2"/>
</dbReference>
<dbReference type="InterPro" id="IPR036388">
    <property type="entry name" value="WH-like_DNA-bd_sf"/>
</dbReference>
<dbReference type="OrthoDB" id="5174513at2"/>
<name>A0A511JCL2_9CELL</name>
<dbReference type="SUPFAM" id="SSF46785">
    <property type="entry name" value="Winged helix' DNA-binding domain"/>
    <property type="match status" value="1"/>
</dbReference>
<comment type="similarity">
    <text evidence="1">Belongs to the ROK (NagC/XylR) family.</text>
</comment>
<dbReference type="PANTHER" id="PTHR18964:SF149">
    <property type="entry name" value="BIFUNCTIONAL UDP-N-ACETYLGLUCOSAMINE 2-EPIMERASE_N-ACETYLMANNOSAMINE KINASE"/>
    <property type="match status" value="1"/>
</dbReference>
<dbReference type="Gene3D" id="3.30.420.40">
    <property type="match status" value="2"/>
</dbReference>
<comment type="caution">
    <text evidence="3">The sequence shown here is derived from an EMBL/GenBank/DDBJ whole genome shotgun (WGS) entry which is preliminary data.</text>
</comment>
<dbReference type="AlphaFoldDB" id="A0A511JCL2"/>
<dbReference type="InterPro" id="IPR000835">
    <property type="entry name" value="HTH_MarR-typ"/>
</dbReference>